<accession>A0ABR4P3T5</accession>
<organism evidence="1 2">
    <name type="scientific">Phlyctema vagabunda</name>
    <dbReference type="NCBI Taxonomy" id="108571"/>
    <lineage>
        <taxon>Eukaryota</taxon>
        <taxon>Fungi</taxon>
        <taxon>Dikarya</taxon>
        <taxon>Ascomycota</taxon>
        <taxon>Pezizomycotina</taxon>
        <taxon>Leotiomycetes</taxon>
        <taxon>Helotiales</taxon>
        <taxon>Dermateaceae</taxon>
        <taxon>Phlyctema</taxon>
    </lineage>
</organism>
<dbReference type="EMBL" id="JBFCZG010000010">
    <property type="protein sequence ID" value="KAL3417976.1"/>
    <property type="molecule type" value="Genomic_DNA"/>
</dbReference>
<comment type="caution">
    <text evidence="1">The sequence shown here is derived from an EMBL/GenBank/DDBJ whole genome shotgun (WGS) entry which is preliminary data.</text>
</comment>
<protein>
    <submittedName>
        <fullName evidence="1">Uncharacterized protein</fullName>
    </submittedName>
</protein>
<evidence type="ECO:0000313" key="1">
    <source>
        <dbReference type="EMBL" id="KAL3417976.1"/>
    </source>
</evidence>
<reference evidence="1 2" key="1">
    <citation type="submission" date="2024-06" db="EMBL/GenBank/DDBJ databases">
        <title>Complete genome of Phlyctema vagabunda strain 19-DSS-EL-015.</title>
        <authorList>
            <person name="Fiorenzani C."/>
        </authorList>
    </citation>
    <scope>NUCLEOTIDE SEQUENCE [LARGE SCALE GENOMIC DNA]</scope>
    <source>
        <strain evidence="1 2">19-DSS-EL-015</strain>
    </source>
</reference>
<proteinExistence type="predicted"/>
<sequence>MHAFLRYGGQGLVGEEVKGVEGELGDGASVPSSTHIDILACMYVCMHAPCTCTVVYMTDTLRVQHAFVSLHAWGPSSVGLCDRQEEEGPALDQSILIHTVLYCTYEGSGSLLFYPLSLLLVNR</sequence>
<keyword evidence="2" id="KW-1185">Reference proteome</keyword>
<name>A0ABR4P3T5_9HELO</name>
<gene>
    <name evidence="1" type="ORF">PVAG01_10986</name>
</gene>
<evidence type="ECO:0000313" key="2">
    <source>
        <dbReference type="Proteomes" id="UP001629113"/>
    </source>
</evidence>
<dbReference type="Proteomes" id="UP001629113">
    <property type="component" value="Unassembled WGS sequence"/>
</dbReference>